<proteinExistence type="predicted"/>
<sequence>MRYPSDVVDQVFKLPPDKGLLTWDNDPVACSHCARPIEKGDLYSPSSVGAFFSDTRNLASTSRSICWRCLILRKKQMLNGLSYALITQDGVFQISKDTNKAWLFTTPPPPPFFVMHSSSTMQHLCWRTPVTLDNRRIKVRYGNNLFVVRPEAIREALEIADRMNEGQKKWQAPIFLDRKAADSGHGALTKAGREQLSAADQELLLNITPGERWALAYIMHSKRPQPEEPECITSKILEKL</sequence>
<dbReference type="EMBL" id="AP015030">
    <property type="protein sequence ID" value="BAW26658.1"/>
    <property type="molecule type" value="Genomic_DNA"/>
</dbReference>
<geneLocation type="plasmid" evidence="2">
    <name>pkf715a dna</name>
</geneLocation>
<dbReference type="AlphaFoldDB" id="A0A1L7NME7"/>
<dbReference type="NCBIfam" id="TIGR03114">
    <property type="entry name" value="cas8u_csf1"/>
    <property type="match status" value="1"/>
</dbReference>
<dbReference type="InterPro" id="IPR017545">
    <property type="entry name" value="CRISPR-assoc_prot_Csf1"/>
</dbReference>
<dbReference type="RefSeq" id="WP_096427025.1">
    <property type="nucleotide sequence ID" value="NZ_AP015030.1"/>
</dbReference>
<organism evidence="1 2">
    <name type="scientific">Pseudomonas putida</name>
    <name type="common">Arthrobacter siderocapsulatus</name>
    <dbReference type="NCBI Taxonomy" id="303"/>
    <lineage>
        <taxon>Bacteria</taxon>
        <taxon>Pseudomonadati</taxon>
        <taxon>Pseudomonadota</taxon>
        <taxon>Gammaproteobacteria</taxon>
        <taxon>Pseudomonadales</taxon>
        <taxon>Pseudomonadaceae</taxon>
        <taxon>Pseudomonas</taxon>
    </lineage>
</organism>
<gene>
    <name evidence="1" type="ORF">KF715C_pA1530</name>
</gene>
<evidence type="ECO:0000313" key="1">
    <source>
        <dbReference type="EMBL" id="BAW26658.1"/>
    </source>
</evidence>
<accession>A0A1L7NME7</accession>
<protein>
    <submittedName>
        <fullName evidence="1">Uncharacterized protein</fullName>
    </submittedName>
</protein>
<reference evidence="1 2" key="1">
    <citation type="submission" date="2015-11" db="EMBL/GenBank/DDBJ databases">
        <title>Complete genome sequencing of a biphenyl-degrading bacterium, Pseudomonas putida KF715 (=NBRC110667).</title>
        <authorList>
            <person name="Suenaga H."/>
            <person name="Fujihara N."/>
            <person name="Watanabe T."/>
            <person name="Hirose J."/>
            <person name="Kimura N."/>
            <person name="Yamazoe A."/>
            <person name="Hosoyama A."/>
            <person name="Shimodaira J."/>
            <person name="Furukawa K."/>
        </authorList>
    </citation>
    <scope>NUCLEOTIDE SEQUENCE [LARGE SCALE GENOMIC DNA]</scope>
    <source>
        <strain evidence="1 2">KF715</strain>
        <plasmid evidence="2">Plasmid pkf715a dna</plasmid>
    </source>
</reference>
<evidence type="ECO:0000313" key="2">
    <source>
        <dbReference type="Proteomes" id="UP000218731"/>
    </source>
</evidence>
<name>A0A1L7NME7_PSEPU</name>
<dbReference type="Proteomes" id="UP000218731">
    <property type="component" value="Plasmid pKF715A"/>
</dbReference>
<keyword evidence="1" id="KW-0614">Plasmid</keyword>